<accession>A0A9P9K888</accession>
<sequence>MSVSITSHKQIAHVMFEAGTAQEACTWCMMSHLISLLVLEGARASRCGRSRCREEPDDLEVGDVSSEDTEVPGLDHLKTFGIPTRNRIVKAISGSRIGANHPSIAWLGVGVGVGVSGLPKWVMLGLDMTAME</sequence>
<comment type="caution">
    <text evidence="1">The sequence shown here is derived from an EMBL/GenBank/DDBJ whole genome shotgun (WGS) entry which is preliminary data.</text>
</comment>
<keyword evidence="2" id="KW-1185">Reference proteome</keyword>
<dbReference type="Proteomes" id="UP000720189">
    <property type="component" value="Unassembled WGS sequence"/>
</dbReference>
<gene>
    <name evidence="1" type="ORF">BKA55DRAFT_572523</name>
</gene>
<dbReference type="AlphaFoldDB" id="A0A9P9K888"/>
<organism evidence="1 2">
    <name type="scientific">Fusarium redolens</name>
    <dbReference type="NCBI Taxonomy" id="48865"/>
    <lineage>
        <taxon>Eukaryota</taxon>
        <taxon>Fungi</taxon>
        <taxon>Dikarya</taxon>
        <taxon>Ascomycota</taxon>
        <taxon>Pezizomycotina</taxon>
        <taxon>Sordariomycetes</taxon>
        <taxon>Hypocreomycetidae</taxon>
        <taxon>Hypocreales</taxon>
        <taxon>Nectriaceae</taxon>
        <taxon>Fusarium</taxon>
        <taxon>Fusarium redolens species complex</taxon>
    </lineage>
</organism>
<name>A0A9P9K888_FUSRE</name>
<dbReference type="GeneID" id="70223099"/>
<evidence type="ECO:0000313" key="1">
    <source>
        <dbReference type="EMBL" id="KAH7247605.1"/>
    </source>
</evidence>
<proteinExistence type="predicted"/>
<dbReference type="RefSeq" id="XP_046048188.1">
    <property type="nucleotide sequence ID" value="XM_046193145.1"/>
</dbReference>
<evidence type="ECO:0000313" key="2">
    <source>
        <dbReference type="Proteomes" id="UP000720189"/>
    </source>
</evidence>
<reference evidence="1" key="1">
    <citation type="journal article" date="2021" name="Nat. Commun.">
        <title>Genetic determinants of endophytism in the Arabidopsis root mycobiome.</title>
        <authorList>
            <person name="Mesny F."/>
            <person name="Miyauchi S."/>
            <person name="Thiergart T."/>
            <person name="Pickel B."/>
            <person name="Atanasova L."/>
            <person name="Karlsson M."/>
            <person name="Huettel B."/>
            <person name="Barry K.W."/>
            <person name="Haridas S."/>
            <person name="Chen C."/>
            <person name="Bauer D."/>
            <person name="Andreopoulos W."/>
            <person name="Pangilinan J."/>
            <person name="LaButti K."/>
            <person name="Riley R."/>
            <person name="Lipzen A."/>
            <person name="Clum A."/>
            <person name="Drula E."/>
            <person name="Henrissat B."/>
            <person name="Kohler A."/>
            <person name="Grigoriev I.V."/>
            <person name="Martin F.M."/>
            <person name="Hacquard S."/>
        </authorList>
    </citation>
    <scope>NUCLEOTIDE SEQUENCE</scope>
    <source>
        <strain evidence="1">MPI-CAGE-AT-0023</strain>
    </source>
</reference>
<protein>
    <submittedName>
        <fullName evidence="1">Uncharacterized protein</fullName>
    </submittedName>
</protein>
<dbReference type="EMBL" id="JAGMUX010000010">
    <property type="protein sequence ID" value="KAH7247605.1"/>
    <property type="molecule type" value="Genomic_DNA"/>
</dbReference>